<organism evidence="1">
    <name type="scientific">marine metagenome</name>
    <dbReference type="NCBI Taxonomy" id="408172"/>
    <lineage>
        <taxon>unclassified sequences</taxon>
        <taxon>metagenomes</taxon>
        <taxon>ecological metagenomes</taxon>
    </lineage>
</organism>
<sequence>MPHDLFILPPAGPFAVNILGNAGD</sequence>
<name>A0A383CN28_9ZZZZ</name>
<reference evidence="1" key="1">
    <citation type="submission" date="2018-05" db="EMBL/GenBank/DDBJ databases">
        <authorList>
            <person name="Lanie J.A."/>
            <person name="Ng W.-L."/>
            <person name="Kazmierczak K.M."/>
            <person name="Andrzejewski T.M."/>
            <person name="Davidsen T.M."/>
            <person name="Wayne K.J."/>
            <person name="Tettelin H."/>
            <person name="Glass J.I."/>
            <person name="Rusch D."/>
            <person name="Podicherti R."/>
            <person name="Tsui H.-C.T."/>
            <person name="Winkler M.E."/>
        </authorList>
    </citation>
    <scope>NUCLEOTIDE SEQUENCE</scope>
</reference>
<accession>A0A383CN28</accession>
<gene>
    <name evidence="1" type="ORF">METZ01_LOCUS486621</name>
</gene>
<dbReference type="EMBL" id="UINC01210342">
    <property type="protein sequence ID" value="SVE33767.1"/>
    <property type="molecule type" value="Genomic_DNA"/>
</dbReference>
<protein>
    <submittedName>
        <fullName evidence="1">Uncharacterized protein</fullName>
    </submittedName>
</protein>
<feature type="non-terminal residue" evidence="1">
    <location>
        <position position="24"/>
    </location>
</feature>
<proteinExistence type="predicted"/>
<dbReference type="AlphaFoldDB" id="A0A383CN28"/>
<evidence type="ECO:0000313" key="1">
    <source>
        <dbReference type="EMBL" id="SVE33767.1"/>
    </source>
</evidence>